<evidence type="ECO:0000313" key="1">
    <source>
        <dbReference type="EMBL" id="ORV95225.1"/>
    </source>
</evidence>
<keyword evidence="2" id="KW-1185">Reference proteome</keyword>
<protein>
    <submittedName>
        <fullName evidence="1">Uncharacterized protein</fullName>
    </submittedName>
</protein>
<gene>
    <name evidence="1" type="ORF">AWC08_15350</name>
</gene>
<reference evidence="1 2" key="1">
    <citation type="submission" date="2016-01" db="EMBL/GenBank/DDBJ databases">
        <title>The new phylogeny of the genus Mycobacterium.</title>
        <authorList>
            <person name="Tarcisio F."/>
            <person name="Conor M."/>
            <person name="Antonella G."/>
            <person name="Elisabetta G."/>
            <person name="Giulia F.S."/>
            <person name="Sara T."/>
            <person name="Anna F."/>
            <person name="Clotilde B."/>
            <person name="Roberto B."/>
            <person name="Veronica D.S."/>
            <person name="Fabio R."/>
            <person name="Monica P."/>
            <person name="Olivier J."/>
            <person name="Enrico T."/>
            <person name="Nicola S."/>
        </authorList>
    </citation>
    <scope>NUCLEOTIDE SEQUENCE [LARGE SCALE GENOMIC DNA]</scope>
    <source>
        <strain evidence="1 2">DSM 44160</strain>
    </source>
</reference>
<proteinExistence type="predicted"/>
<comment type="caution">
    <text evidence="1">The sequence shown here is derived from an EMBL/GenBank/DDBJ whole genome shotgun (WGS) entry which is preliminary data.</text>
</comment>
<evidence type="ECO:0000313" key="2">
    <source>
        <dbReference type="Proteomes" id="UP000193928"/>
    </source>
</evidence>
<dbReference type="AlphaFoldDB" id="A0A1X1X8J3"/>
<sequence>MRGQLPAADKIADAVGPDAKDCRSFSGVEQVIAGSVRRILLTANFSGVYAACRGVITGAGNRFPKLSDELIELSSRGAIDQQRCKRGKHILHIRHAEDHPVNPLNHSRS</sequence>
<organism evidence="1 2">
    <name type="scientific">Mycobacterium gordonae</name>
    <dbReference type="NCBI Taxonomy" id="1778"/>
    <lineage>
        <taxon>Bacteria</taxon>
        <taxon>Bacillati</taxon>
        <taxon>Actinomycetota</taxon>
        <taxon>Actinomycetes</taxon>
        <taxon>Mycobacteriales</taxon>
        <taxon>Mycobacteriaceae</taxon>
        <taxon>Mycobacterium</taxon>
    </lineage>
</organism>
<name>A0A1X1X8J3_MYCGO</name>
<accession>A0A1X1X8J3</accession>
<dbReference type="EMBL" id="LQOY01000022">
    <property type="protein sequence ID" value="ORV95225.1"/>
    <property type="molecule type" value="Genomic_DNA"/>
</dbReference>
<dbReference type="Proteomes" id="UP000193928">
    <property type="component" value="Unassembled WGS sequence"/>
</dbReference>